<keyword evidence="2" id="KW-0804">Transcription</keyword>
<gene>
    <name evidence="4" type="ORF">HNP48_001028</name>
</gene>
<dbReference type="PANTHER" id="PTHR47893:SF1">
    <property type="entry name" value="REGULATORY PROTEIN PCHR"/>
    <property type="match status" value="1"/>
</dbReference>
<dbReference type="Pfam" id="PF12833">
    <property type="entry name" value="HTH_18"/>
    <property type="match status" value="1"/>
</dbReference>
<dbReference type="InterPro" id="IPR053142">
    <property type="entry name" value="PchR_regulatory_protein"/>
</dbReference>
<feature type="domain" description="HTH araC/xylS-type" evidence="3">
    <location>
        <begin position="205"/>
        <end position="303"/>
    </location>
</feature>
<reference evidence="4 5" key="1">
    <citation type="submission" date="2020-08" db="EMBL/GenBank/DDBJ databases">
        <title>Functional genomics of gut bacteria from endangered species of beetles.</title>
        <authorList>
            <person name="Carlos-Shanley C."/>
        </authorList>
    </citation>
    <scope>NUCLEOTIDE SEQUENCE [LARGE SCALE GENOMIC DNA]</scope>
    <source>
        <strain evidence="4 5">S00198</strain>
    </source>
</reference>
<accession>A0A7X0PB15</accession>
<dbReference type="GO" id="GO:0003700">
    <property type="term" value="F:DNA-binding transcription factor activity"/>
    <property type="evidence" value="ECO:0007669"/>
    <property type="project" value="InterPro"/>
</dbReference>
<sequence>MHDASTVVDVAGYLPSDLSQRTDLWPAGPQRSGAHMTGYGLAAFSSHSEYADPVSITVCDSAERLHLSVWLRDGLAVESDGWKFRVAGRDTVAGYLPGTPWKSDFRGQAHHVGLLLPPGQLPVLGGEQGEIFFSDLRRDGFLRVQPGTAEVLRAAHELDATLLNPSASPLLREAKSLELLAHLIAAGRAESAAPLITRVQRERLHRARELLLADLADPPSIEHLARESGMNSFALKKDFKRLFGLPVHALHQQERMRAAWQLIESGRHSASEAGSRLGYTNMSHFGAAFRKAFGILPGELKRRQG</sequence>
<proteinExistence type="predicted"/>
<name>A0A7X0PB15_9BURK</name>
<dbReference type="Gene3D" id="1.10.10.60">
    <property type="entry name" value="Homeodomain-like"/>
    <property type="match status" value="1"/>
</dbReference>
<keyword evidence="5" id="KW-1185">Reference proteome</keyword>
<dbReference type="Proteomes" id="UP000575083">
    <property type="component" value="Unassembled WGS sequence"/>
</dbReference>
<dbReference type="RefSeq" id="WP_184855811.1">
    <property type="nucleotide sequence ID" value="NZ_JACHLK010000002.1"/>
</dbReference>
<dbReference type="PROSITE" id="PS01124">
    <property type="entry name" value="HTH_ARAC_FAMILY_2"/>
    <property type="match status" value="1"/>
</dbReference>
<keyword evidence="1" id="KW-0805">Transcription regulation</keyword>
<dbReference type="SMART" id="SM00342">
    <property type="entry name" value="HTH_ARAC"/>
    <property type="match status" value="1"/>
</dbReference>
<evidence type="ECO:0000256" key="2">
    <source>
        <dbReference type="ARBA" id="ARBA00023163"/>
    </source>
</evidence>
<evidence type="ECO:0000313" key="5">
    <source>
        <dbReference type="Proteomes" id="UP000575083"/>
    </source>
</evidence>
<evidence type="ECO:0000313" key="4">
    <source>
        <dbReference type="EMBL" id="MBB6558364.1"/>
    </source>
</evidence>
<organism evidence="4 5">
    <name type="scientific">Acidovorax soli</name>
    <dbReference type="NCBI Taxonomy" id="592050"/>
    <lineage>
        <taxon>Bacteria</taxon>
        <taxon>Pseudomonadati</taxon>
        <taxon>Pseudomonadota</taxon>
        <taxon>Betaproteobacteria</taxon>
        <taxon>Burkholderiales</taxon>
        <taxon>Comamonadaceae</taxon>
        <taxon>Acidovorax</taxon>
    </lineage>
</organism>
<dbReference type="EMBL" id="JACHLK010000002">
    <property type="protein sequence ID" value="MBB6558364.1"/>
    <property type="molecule type" value="Genomic_DNA"/>
</dbReference>
<comment type="caution">
    <text evidence="4">The sequence shown here is derived from an EMBL/GenBank/DDBJ whole genome shotgun (WGS) entry which is preliminary data.</text>
</comment>
<dbReference type="PANTHER" id="PTHR47893">
    <property type="entry name" value="REGULATORY PROTEIN PCHR"/>
    <property type="match status" value="1"/>
</dbReference>
<evidence type="ECO:0000259" key="3">
    <source>
        <dbReference type="PROSITE" id="PS01124"/>
    </source>
</evidence>
<dbReference type="GO" id="GO:0043565">
    <property type="term" value="F:sequence-specific DNA binding"/>
    <property type="evidence" value="ECO:0007669"/>
    <property type="project" value="InterPro"/>
</dbReference>
<dbReference type="AlphaFoldDB" id="A0A7X0PB15"/>
<dbReference type="SUPFAM" id="SSF46689">
    <property type="entry name" value="Homeodomain-like"/>
    <property type="match status" value="2"/>
</dbReference>
<dbReference type="InterPro" id="IPR018060">
    <property type="entry name" value="HTH_AraC"/>
</dbReference>
<evidence type="ECO:0000256" key="1">
    <source>
        <dbReference type="ARBA" id="ARBA00023015"/>
    </source>
</evidence>
<dbReference type="InterPro" id="IPR009057">
    <property type="entry name" value="Homeodomain-like_sf"/>
</dbReference>
<protein>
    <submittedName>
        <fullName evidence="4">AraC family transcriptional regulator</fullName>
    </submittedName>
</protein>